<comment type="caution">
    <text evidence="1">The sequence shown here is derived from an EMBL/GenBank/DDBJ whole genome shotgun (WGS) entry which is preliminary data.</text>
</comment>
<evidence type="ECO:0000313" key="2">
    <source>
        <dbReference type="Proteomes" id="UP000032233"/>
    </source>
</evidence>
<sequence>MTPKKQSFSPEEKQKAKRAMLVRIRNTAFHHLAHIGLRTFRVLQDLELINDKASPVGEGVDLNVLRDQQHARRLNIPDGPFVIYLTEGDEPTQMIVELPMLLFSEDLVVRQAALESIEKMLVKVPMAFTPKTAAILKESRGALMSGIPGEWRTAAISACDALYDDVLIALHGVRQCLESESVLERSLKFYTPKVIHPSMTSVDSINLPIGNPERDHETLARLLSEIIASAPNLTELCSMYFAKLGFLPLAPSYSLAAAISKWLASNPGIDPWQEVWGWANSESSPIACYHACSVFVLLPKLIPDGKLQNLWSEVLKVINGSVKNGAEFPDYELWALRQDLARHFTFHLEARLPDGDGAGIGCFAWWFAEQVAALFPAGSDAAKFYRENWIKPASDRSSLIWLTASSPIQHSFLRYVTLSVLSPWAVALLTLMGEHLDELAPGEQAEDVQVKFNKALLSNIFSALPFPIKTPSDPTFALECSLADTVLKWAVYQTERHQEQLQELLTMSQTFGTNDGLCDALRKLGESDLSVQIAVCVALKTKMYTDRTVAEGIWEVISEPEWRENVLGSVSPLVQDQLIDSMNMLLIDNGGKWLSHLPHYIAELCEKEEDEERRRILFLYLIHTSLASDTVSAVRRLLRGRQKAKFVEYIKEYRAQVDAMGSNYPPWVAGKLRGLMASLYVL</sequence>
<dbReference type="Proteomes" id="UP000032233">
    <property type="component" value="Unassembled WGS sequence"/>
</dbReference>
<gene>
    <name evidence="1" type="ORF">X474_10900</name>
</gene>
<evidence type="ECO:0000313" key="1">
    <source>
        <dbReference type="EMBL" id="KIX14038.1"/>
    </source>
</evidence>
<dbReference type="AlphaFoldDB" id="A0A0D2HUD4"/>
<organism evidence="1 2">
    <name type="scientific">Dethiosulfatarculus sandiegensis</name>
    <dbReference type="NCBI Taxonomy" id="1429043"/>
    <lineage>
        <taxon>Bacteria</taxon>
        <taxon>Pseudomonadati</taxon>
        <taxon>Thermodesulfobacteriota</taxon>
        <taxon>Desulfarculia</taxon>
        <taxon>Desulfarculales</taxon>
        <taxon>Desulfarculaceae</taxon>
        <taxon>Dethiosulfatarculus</taxon>
    </lineage>
</organism>
<keyword evidence="2" id="KW-1185">Reference proteome</keyword>
<dbReference type="OrthoDB" id="9817305at2"/>
<dbReference type="InParanoid" id="A0A0D2HUD4"/>
<dbReference type="EMBL" id="AZAC01000013">
    <property type="protein sequence ID" value="KIX14038.1"/>
    <property type="molecule type" value="Genomic_DNA"/>
</dbReference>
<name>A0A0D2HUD4_9BACT</name>
<dbReference type="RefSeq" id="WP_044348572.1">
    <property type="nucleotide sequence ID" value="NZ_AZAC01000013.1"/>
</dbReference>
<protein>
    <submittedName>
        <fullName evidence="1">Uncharacterized protein</fullName>
    </submittedName>
</protein>
<proteinExistence type="predicted"/>
<reference evidence="1 2" key="1">
    <citation type="submission" date="2013-11" db="EMBL/GenBank/DDBJ databases">
        <title>Metagenomic analysis of a methanogenic consortium involved in long chain n-alkane degradation.</title>
        <authorList>
            <person name="Davidova I.A."/>
            <person name="Callaghan A.V."/>
            <person name="Wawrik B."/>
            <person name="Pruitt S."/>
            <person name="Marks C."/>
            <person name="Duncan K.E."/>
            <person name="Suflita J.M."/>
        </authorList>
    </citation>
    <scope>NUCLEOTIDE SEQUENCE [LARGE SCALE GENOMIC DNA]</scope>
    <source>
        <strain evidence="1 2">SPR</strain>
    </source>
</reference>
<accession>A0A0D2HUD4</accession>